<dbReference type="Pfam" id="PF20478">
    <property type="entry name" value="P2RX7_C"/>
    <property type="match status" value="1"/>
</dbReference>
<feature type="domain" description="P2X purinoreceptor 7 intracellular" evidence="2">
    <location>
        <begin position="84"/>
        <end position="213"/>
    </location>
</feature>
<dbReference type="InterPro" id="IPR046815">
    <property type="entry name" value="P2RX7_C"/>
</dbReference>
<evidence type="ECO:0000313" key="3">
    <source>
        <dbReference type="Proteomes" id="UP000515135"/>
    </source>
</evidence>
<accession>A0A6P5AE79</accession>
<evidence type="ECO:0000256" key="1">
    <source>
        <dbReference type="SAM" id="MobiDB-lite"/>
    </source>
</evidence>
<feature type="compositionally biased region" description="Basic and acidic residues" evidence="1">
    <location>
        <begin position="63"/>
        <end position="81"/>
    </location>
</feature>
<dbReference type="GeneID" id="109481898"/>
<sequence>MADDEYHSDSDSSESSVEAIFEAFEREELVELVEGAVGGIVPYRFEPYLDEQQAEPEDSDEELQGREEDARGDADDNRDDNAIPMGVQRRNNTNWCTCGQCEAMNSEVESVCCREQARVSETREQVQGIECITEHIGFQPVCLNEYVLLTAHYQYQDQYGQALGNEWKRYSAYRQFVRWTYGHLGRDIRVPLPSCVVSKVRSAFSSENYTGYRENRA</sequence>
<dbReference type="PANTHER" id="PTHR36981">
    <property type="entry name" value="ZGC:195170"/>
    <property type="match status" value="1"/>
</dbReference>
<name>A0A6P5AE79_BRABE</name>
<dbReference type="AlphaFoldDB" id="A0A6P5AE79"/>
<protein>
    <submittedName>
        <fullName evidence="4">Uncharacterized protein LOC109481898</fullName>
    </submittedName>
</protein>
<dbReference type="PANTHER" id="PTHR36981:SF9">
    <property type="entry name" value="NANOR-RELATED"/>
    <property type="match status" value="1"/>
</dbReference>
<keyword evidence="3" id="KW-1185">Reference proteome</keyword>
<dbReference type="OrthoDB" id="5955457at2759"/>
<feature type="region of interest" description="Disordered" evidence="1">
    <location>
        <begin position="51"/>
        <end position="86"/>
    </location>
</feature>
<evidence type="ECO:0000259" key="2">
    <source>
        <dbReference type="Pfam" id="PF20478"/>
    </source>
</evidence>
<dbReference type="Proteomes" id="UP000515135">
    <property type="component" value="Unplaced"/>
</dbReference>
<dbReference type="KEGG" id="bbel:109481898"/>
<proteinExistence type="predicted"/>
<feature type="compositionally biased region" description="Acidic residues" evidence="1">
    <location>
        <begin position="51"/>
        <end position="62"/>
    </location>
</feature>
<evidence type="ECO:0000313" key="4">
    <source>
        <dbReference type="RefSeq" id="XP_019640081.1"/>
    </source>
</evidence>
<dbReference type="RefSeq" id="XP_019640081.1">
    <property type="nucleotide sequence ID" value="XM_019784522.1"/>
</dbReference>
<reference evidence="4" key="1">
    <citation type="submission" date="2025-08" db="UniProtKB">
        <authorList>
            <consortium name="RefSeq"/>
        </authorList>
    </citation>
    <scope>IDENTIFICATION</scope>
    <source>
        <tissue evidence="4">Gonad</tissue>
    </source>
</reference>
<organism evidence="3 4">
    <name type="scientific">Branchiostoma belcheri</name>
    <name type="common">Amphioxus</name>
    <dbReference type="NCBI Taxonomy" id="7741"/>
    <lineage>
        <taxon>Eukaryota</taxon>
        <taxon>Metazoa</taxon>
        <taxon>Chordata</taxon>
        <taxon>Cephalochordata</taxon>
        <taxon>Leptocardii</taxon>
        <taxon>Amphioxiformes</taxon>
        <taxon>Branchiostomatidae</taxon>
        <taxon>Branchiostoma</taxon>
    </lineage>
</organism>
<gene>
    <name evidence="4" type="primary">LOC109481898</name>
</gene>